<feature type="domain" description="Amidohydrolase-related" evidence="1">
    <location>
        <begin position="29"/>
        <end position="292"/>
    </location>
</feature>
<proteinExistence type="predicted"/>
<evidence type="ECO:0000313" key="3">
    <source>
        <dbReference type="Proteomes" id="UP000192708"/>
    </source>
</evidence>
<dbReference type="RefSeq" id="WP_084283130.1">
    <property type="nucleotide sequence ID" value="NZ_FWXJ01000004.1"/>
</dbReference>
<dbReference type="EMBL" id="FWXJ01000004">
    <property type="protein sequence ID" value="SMC44274.1"/>
    <property type="molecule type" value="Genomic_DNA"/>
</dbReference>
<dbReference type="InterPro" id="IPR052358">
    <property type="entry name" value="Aro_Compnd_Degr_Hydrolases"/>
</dbReference>
<dbReference type="OrthoDB" id="9787654at2"/>
<evidence type="ECO:0000313" key="2">
    <source>
        <dbReference type="EMBL" id="SMC44274.1"/>
    </source>
</evidence>
<dbReference type="GO" id="GO:0016787">
    <property type="term" value="F:hydrolase activity"/>
    <property type="evidence" value="ECO:0007669"/>
    <property type="project" value="UniProtKB-KW"/>
</dbReference>
<protein>
    <submittedName>
        <fullName evidence="2">Predicted metal-dependent hydrolase, TIM-barrel fold</fullName>
    </submittedName>
</protein>
<dbReference type="InterPro" id="IPR006680">
    <property type="entry name" value="Amidohydro-rel"/>
</dbReference>
<dbReference type="Proteomes" id="UP000192708">
    <property type="component" value="Unassembled WGS sequence"/>
</dbReference>
<organism evidence="2 3">
    <name type="scientific">Polynucleobacter kasalickyi</name>
    <dbReference type="NCBI Taxonomy" id="1938817"/>
    <lineage>
        <taxon>Bacteria</taxon>
        <taxon>Pseudomonadati</taxon>
        <taxon>Pseudomonadota</taxon>
        <taxon>Betaproteobacteria</taxon>
        <taxon>Burkholderiales</taxon>
        <taxon>Burkholderiaceae</taxon>
        <taxon>Polynucleobacter</taxon>
    </lineage>
</organism>
<evidence type="ECO:0000259" key="1">
    <source>
        <dbReference type="Pfam" id="PF04909"/>
    </source>
</evidence>
<dbReference type="STRING" id="1938817.SAMN06296008_104169"/>
<dbReference type="Pfam" id="PF04909">
    <property type="entry name" value="Amidohydro_2"/>
    <property type="match status" value="1"/>
</dbReference>
<sequence>MSNSSPFQNPLPCRETSLPKITLPKNATDCHCHLFGDVVKYPLMQDPAYLPPAVSVEEYMQLIEKLGIERAVIVHANVYGQDNSLALDVIASAPDRFRAIGLVDESITDAELERLHLGGVRGFRCNLVNQIGLSLDAAKKLGERVKQYNWHTQFLMDVEKMPNLRETFADFPIDVVIDHMGRPVIEQGVQAKGFQGLIDFLKTGKAWSKLSAPYRTSKDPLFYRDIVPFAQALVEAVPDRLVWGFDWPHVNMAPNTPMPDDGELVNQIGAWIQSPDNLQKVMVDNPTRLYGF</sequence>
<accession>A0A1W1Z7A8</accession>
<keyword evidence="2" id="KW-0378">Hydrolase</keyword>
<dbReference type="AlphaFoldDB" id="A0A1W1Z7A8"/>
<dbReference type="PANTHER" id="PTHR35563:SF2">
    <property type="entry name" value="BARREL METAL-DEPENDENT HYDROLASE, PUTATIVE (AFU_ORTHOLOGUE AFUA_1G16240)-RELATED"/>
    <property type="match status" value="1"/>
</dbReference>
<dbReference type="SUPFAM" id="SSF51556">
    <property type="entry name" value="Metallo-dependent hydrolases"/>
    <property type="match status" value="1"/>
</dbReference>
<keyword evidence="3" id="KW-1185">Reference proteome</keyword>
<gene>
    <name evidence="2" type="ORF">SAMN06296008_104169</name>
</gene>
<dbReference type="InterPro" id="IPR032466">
    <property type="entry name" value="Metal_Hydrolase"/>
</dbReference>
<dbReference type="PANTHER" id="PTHR35563">
    <property type="entry name" value="BARREL METAL-DEPENDENT HYDROLASE, PUTATIVE (AFU_ORTHOLOGUE AFUA_1G16240)-RELATED"/>
    <property type="match status" value="1"/>
</dbReference>
<reference evidence="2 3" key="1">
    <citation type="submission" date="2017-04" db="EMBL/GenBank/DDBJ databases">
        <authorList>
            <person name="Afonso C.L."/>
            <person name="Miller P.J."/>
            <person name="Scott M.A."/>
            <person name="Spackman E."/>
            <person name="Goraichik I."/>
            <person name="Dimitrov K.M."/>
            <person name="Suarez D.L."/>
            <person name="Swayne D.E."/>
        </authorList>
    </citation>
    <scope>NUCLEOTIDE SEQUENCE [LARGE SCALE GENOMIC DNA]</scope>
    <source>
        <strain evidence="2 3">VK13</strain>
    </source>
</reference>
<dbReference type="Gene3D" id="3.20.20.140">
    <property type="entry name" value="Metal-dependent hydrolases"/>
    <property type="match status" value="1"/>
</dbReference>
<name>A0A1W1Z7A8_9BURK</name>